<feature type="region of interest" description="Disordered" evidence="1">
    <location>
        <begin position="236"/>
        <end position="278"/>
    </location>
</feature>
<feature type="compositionally biased region" description="Low complexity" evidence="1">
    <location>
        <begin position="236"/>
        <end position="253"/>
    </location>
</feature>
<proteinExistence type="predicted"/>
<dbReference type="PROSITE" id="PS51294">
    <property type="entry name" value="HTH_MYB"/>
    <property type="match status" value="1"/>
</dbReference>
<feature type="domain" description="Myb-like" evidence="2">
    <location>
        <begin position="329"/>
        <end position="370"/>
    </location>
</feature>
<dbReference type="InterPro" id="IPR009057">
    <property type="entry name" value="Homeodomain-like_sf"/>
</dbReference>
<dbReference type="SUPFAM" id="SSF46689">
    <property type="entry name" value="Homeodomain-like"/>
    <property type="match status" value="1"/>
</dbReference>
<dbReference type="EMBL" id="JBEFKJ010000018">
    <property type="protein sequence ID" value="KAL2041121.1"/>
    <property type="molecule type" value="Genomic_DNA"/>
</dbReference>
<feature type="compositionally biased region" description="Basic and acidic residues" evidence="1">
    <location>
        <begin position="412"/>
        <end position="423"/>
    </location>
</feature>
<evidence type="ECO:0000259" key="3">
    <source>
        <dbReference type="PROSITE" id="PS51294"/>
    </source>
</evidence>
<keyword evidence="5" id="KW-1185">Reference proteome</keyword>
<dbReference type="SMART" id="SM00717">
    <property type="entry name" value="SANT"/>
    <property type="match status" value="2"/>
</dbReference>
<evidence type="ECO:0000259" key="2">
    <source>
        <dbReference type="PROSITE" id="PS50090"/>
    </source>
</evidence>
<gene>
    <name evidence="4" type="ORF">N7G274_006065</name>
</gene>
<feature type="compositionally biased region" description="Polar residues" evidence="1">
    <location>
        <begin position="1"/>
        <end position="20"/>
    </location>
</feature>
<dbReference type="Pfam" id="PF00249">
    <property type="entry name" value="Myb_DNA-binding"/>
    <property type="match status" value="1"/>
</dbReference>
<feature type="compositionally biased region" description="Polar residues" evidence="1">
    <location>
        <begin position="254"/>
        <end position="267"/>
    </location>
</feature>
<name>A0ABR4A891_9LECA</name>
<organism evidence="4 5">
    <name type="scientific">Stereocaulon virgatum</name>
    <dbReference type="NCBI Taxonomy" id="373712"/>
    <lineage>
        <taxon>Eukaryota</taxon>
        <taxon>Fungi</taxon>
        <taxon>Dikarya</taxon>
        <taxon>Ascomycota</taxon>
        <taxon>Pezizomycotina</taxon>
        <taxon>Lecanoromycetes</taxon>
        <taxon>OSLEUM clade</taxon>
        <taxon>Lecanoromycetidae</taxon>
        <taxon>Lecanorales</taxon>
        <taxon>Lecanorineae</taxon>
        <taxon>Stereocaulaceae</taxon>
        <taxon>Stereocaulon</taxon>
    </lineage>
</organism>
<dbReference type="CDD" id="cd00167">
    <property type="entry name" value="SANT"/>
    <property type="match status" value="2"/>
</dbReference>
<feature type="compositionally biased region" description="Basic and acidic residues" evidence="1">
    <location>
        <begin position="393"/>
        <end position="402"/>
    </location>
</feature>
<dbReference type="InterPro" id="IPR001005">
    <property type="entry name" value="SANT/Myb"/>
</dbReference>
<feature type="compositionally biased region" description="Basic and acidic residues" evidence="1">
    <location>
        <begin position="554"/>
        <end position="570"/>
    </location>
</feature>
<protein>
    <submittedName>
        <fullName evidence="4">Uncharacterized protein</fullName>
    </submittedName>
</protein>
<dbReference type="PROSITE" id="PS50090">
    <property type="entry name" value="MYB_LIKE"/>
    <property type="match status" value="2"/>
</dbReference>
<feature type="region of interest" description="Disordered" evidence="1">
    <location>
        <begin position="1"/>
        <end position="25"/>
    </location>
</feature>
<reference evidence="4 5" key="1">
    <citation type="submission" date="2024-09" db="EMBL/GenBank/DDBJ databases">
        <title>Rethinking Asexuality: The Enigmatic Case of Functional Sexual Genes in Lepraria (Stereocaulaceae).</title>
        <authorList>
            <person name="Doellman M."/>
            <person name="Sun Y."/>
            <person name="Barcenas-Pena A."/>
            <person name="Lumbsch H.T."/>
            <person name="Grewe F."/>
        </authorList>
    </citation>
    <scope>NUCLEOTIDE SEQUENCE [LARGE SCALE GENOMIC DNA]</scope>
    <source>
        <strain evidence="4 5">Mercado 3170</strain>
    </source>
</reference>
<feature type="compositionally biased region" description="Polar residues" evidence="1">
    <location>
        <begin position="42"/>
        <end position="55"/>
    </location>
</feature>
<feature type="region of interest" description="Disordered" evidence="1">
    <location>
        <begin position="88"/>
        <end position="108"/>
    </location>
</feature>
<dbReference type="InterPro" id="IPR017930">
    <property type="entry name" value="Myb_dom"/>
</dbReference>
<sequence>MDKSPTHSSNDVPSPSSDTHVSGPRSYTIAAIANIAGLPSSPHISRPSTSMVTSRDAQDEQLRPLQNFTTNISNQADVHLDRTFNVGKVNPTQQSRTTPPAGSGPVRKIAHSKEDDAHHSITALLPKAVQPSITVTSHLPEYSNSESHSKDHDIHQSNHQRTMPVLMEHVPDRQSVTDEQLIDARASSTLFLQSGSAEGMNPELTQQYRKAASIPATGCTDNIMDERIKMATTEKSAYTTTASTPSSTTQQSSNAENVASTTDSTKAQGPGGRFWTPGEHRLVVDSRLKNESWEIIAQKLPGRTAEDCRRYIEEPRLREQPGTGSHPHWTAEEERIVFELKSQRKTWHEIAEVLPARSGNGCRVRWMDKFSQKKEKKRRWWEIAHEARMELVRDRSGNEQRSARPRGTVRSSVERVPHRKDREEAEENSQRRASTFQTALHDHNRGSTVKSFPHRSPTRATEGRDAQGPCYQSPREGSFNARYVTQTPFIPPPWSPAHVDYGFDPSSYGIQVSEIVPYPYQETGREQQSMNQVTSLHSRRDLSGASTTSPHLYELPRPHNDRVFKQRDSNLADDADVDMSPSRYDIGSHQRQRMLSIQSLCTPDGDSVTSDYWRPGRG</sequence>
<feature type="compositionally biased region" description="Polar residues" evidence="1">
    <location>
        <begin position="90"/>
        <end position="100"/>
    </location>
</feature>
<feature type="region of interest" description="Disordered" evidence="1">
    <location>
        <begin position="393"/>
        <end position="471"/>
    </location>
</feature>
<feature type="compositionally biased region" description="Polar residues" evidence="1">
    <location>
        <begin position="526"/>
        <end position="536"/>
    </location>
</feature>
<feature type="region of interest" description="Disordered" evidence="1">
    <location>
        <begin position="37"/>
        <end position="58"/>
    </location>
</feature>
<evidence type="ECO:0000256" key="1">
    <source>
        <dbReference type="SAM" id="MobiDB-lite"/>
    </source>
</evidence>
<evidence type="ECO:0000313" key="5">
    <source>
        <dbReference type="Proteomes" id="UP001590950"/>
    </source>
</evidence>
<dbReference type="Proteomes" id="UP001590950">
    <property type="component" value="Unassembled WGS sequence"/>
</dbReference>
<feature type="domain" description="HTH myb-type" evidence="3">
    <location>
        <begin position="329"/>
        <end position="374"/>
    </location>
</feature>
<accession>A0ABR4A891</accession>
<feature type="domain" description="Myb-like" evidence="2">
    <location>
        <begin position="275"/>
        <end position="311"/>
    </location>
</feature>
<evidence type="ECO:0000313" key="4">
    <source>
        <dbReference type="EMBL" id="KAL2041121.1"/>
    </source>
</evidence>
<feature type="region of interest" description="Disordered" evidence="1">
    <location>
        <begin position="524"/>
        <end position="618"/>
    </location>
</feature>
<dbReference type="Gene3D" id="1.10.10.60">
    <property type="entry name" value="Homeodomain-like"/>
    <property type="match status" value="1"/>
</dbReference>
<comment type="caution">
    <text evidence="4">The sequence shown here is derived from an EMBL/GenBank/DDBJ whole genome shotgun (WGS) entry which is preliminary data.</text>
</comment>